<dbReference type="AlphaFoldDB" id="A0A409VH95"/>
<dbReference type="STRING" id="181874.A0A409VH95"/>
<organism evidence="3 4">
    <name type="scientific">Panaeolus cyanescens</name>
    <dbReference type="NCBI Taxonomy" id="181874"/>
    <lineage>
        <taxon>Eukaryota</taxon>
        <taxon>Fungi</taxon>
        <taxon>Dikarya</taxon>
        <taxon>Basidiomycota</taxon>
        <taxon>Agaricomycotina</taxon>
        <taxon>Agaricomycetes</taxon>
        <taxon>Agaricomycetidae</taxon>
        <taxon>Agaricales</taxon>
        <taxon>Agaricineae</taxon>
        <taxon>Galeropsidaceae</taxon>
        <taxon>Panaeolus</taxon>
    </lineage>
</organism>
<feature type="region of interest" description="Disordered" evidence="2">
    <location>
        <begin position="337"/>
        <end position="358"/>
    </location>
</feature>
<dbReference type="OrthoDB" id="3065671at2759"/>
<dbReference type="EMBL" id="NHTK01006061">
    <property type="protein sequence ID" value="PPQ65652.1"/>
    <property type="molecule type" value="Genomic_DNA"/>
</dbReference>
<feature type="compositionally biased region" description="Pro residues" evidence="2">
    <location>
        <begin position="342"/>
        <end position="358"/>
    </location>
</feature>
<sequence>MSKSQTSSVPRHITYPIRSLFTITEAEERSICSSTSSAHYTDCESDEDDSTVFESESEDYGQPIASSLMHNIRTSVASETSEEIHQADLLADKLNYLSFVKLEGVVAQRKRFGDEVKLINPLPRRSAPKPSTPTFTDKALPPPPPISSSNPQDLHYWKVVAETSQRRCEQLEKTIESHTVKTKNLVSEYERKVLQLKEQLLAASSSFQAILKERDELREQLRGAGTSGGHVEIKPGGSVSMIENPLHCLDDNILPVNASTLKTHNAHLSHQLQHNQSPFTQASKSENEELKARLVDALASRNNLQEELNHSRQLFVNSQRRIQYLTEATYHRIDLEADRELPTPPKPQPQTEIPSPPNPAAVQAVRALNDYIGQSSSNVAGWLEQTPVDAFVGQERAKRVLGDRLTGMLERRKSRLLKGENSLLLRVVLDVFLVHWSSSIINGCYPRPKKLYDHLQATAGSIPTSGSSSSIDSKLAFSDDGIFALIASIRSDHSPVDLNTWLHDIYADFSLIMSTIGLRFKPKHASSLISVLQTIIDKSYELRFALAEREKCGYLETITISPDTEFLSSCMSDIYRSSKVDSMLENSIPQGSIVLGTCSIGLQQCPPVLRGQLKGSRTSFYAGKVIMKPGVALRSSMK</sequence>
<accession>A0A409VH95</accession>
<keyword evidence="1" id="KW-0175">Coiled coil</keyword>
<protein>
    <submittedName>
        <fullName evidence="3">Uncharacterized protein</fullName>
    </submittedName>
</protein>
<proteinExistence type="predicted"/>
<evidence type="ECO:0000313" key="4">
    <source>
        <dbReference type="Proteomes" id="UP000284842"/>
    </source>
</evidence>
<feature type="coiled-coil region" evidence="1">
    <location>
        <begin position="161"/>
        <end position="206"/>
    </location>
</feature>
<evidence type="ECO:0000256" key="2">
    <source>
        <dbReference type="SAM" id="MobiDB-lite"/>
    </source>
</evidence>
<feature type="region of interest" description="Disordered" evidence="2">
    <location>
        <begin position="123"/>
        <end position="152"/>
    </location>
</feature>
<comment type="caution">
    <text evidence="3">The sequence shown here is derived from an EMBL/GenBank/DDBJ whole genome shotgun (WGS) entry which is preliminary data.</text>
</comment>
<evidence type="ECO:0000256" key="1">
    <source>
        <dbReference type="SAM" id="Coils"/>
    </source>
</evidence>
<reference evidence="3 4" key="1">
    <citation type="journal article" date="2018" name="Evol. Lett.">
        <title>Horizontal gene cluster transfer increased hallucinogenic mushroom diversity.</title>
        <authorList>
            <person name="Reynolds H.T."/>
            <person name="Vijayakumar V."/>
            <person name="Gluck-Thaler E."/>
            <person name="Korotkin H.B."/>
            <person name="Matheny P.B."/>
            <person name="Slot J.C."/>
        </authorList>
    </citation>
    <scope>NUCLEOTIDE SEQUENCE [LARGE SCALE GENOMIC DNA]</scope>
    <source>
        <strain evidence="3 4">2629</strain>
    </source>
</reference>
<keyword evidence="4" id="KW-1185">Reference proteome</keyword>
<evidence type="ECO:0000313" key="3">
    <source>
        <dbReference type="EMBL" id="PPQ65652.1"/>
    </source>
</evidence>
<name>A0A409VH95_9AGAR</name>
<gene>
    <name evidence="3" type="ORF">CVT24_011806</name>
</gene>
<dbReference type="InParanoid" id="A0A409VH95"/>
<dbReference type="Proteomes" id="UP000284842">
    <property type="component" value="Unassembled WGS sequence"/>
</dbReference>